<proteinExistence type="predicted"/>
<dbReference type="NCBIfam" id="TIGR00351">
    <property type="entry name" value="narI"/>
    <property type="match status" value="1"/>
</dbReference>
<comment type="subunit">
    <text evidence="15">Dimer of heterotrimers each composed of an alpha, a beta and a gamma chain. Alpha and beta are catalytic chains; gamma chains are involved in binding the enzyme complex to the cytoplasmic membrane.</text>
</comment>
<evidence type="ECO:0000256" key="17">
    <source>
        <dbReference type="SAM" id="Phobius"/>
    </source>
</evidence>
<keyword evidence="3" id="KW-0813">Transport</keyword>
<dbReference type="GO" id="GO:0020037">
    <property type="term" value="F:heme binding"/>
    <property type="evidence" value="ECO:0007669"/>
    <property type="project" value="TreeGrafter"/>
</dbReference>
<dbReference type="EMBL" id="QGGG01000008">
    <property type="protein sequence ID" value="PWJ83780.1"/>
    <property type="molecule type" value="Genomic_DNA"/>
</dbReference>
<evidence type="ECO:0000256" key="5">
    <source>
        <dbReference type="ARBA" id="ARBA00022617"/>
    </source>
</evidence>
<evidence type="ECO:0000259" key="18">
    <source>
        <dbReference type="Pfam" id="PF02665"/>
    </source>
</evidence>
<dbReference type="GO" id="GO:0160182">
    <property type="term" value="F:nitrate reductase (quinone) activity"/>
    <property type="evidence" value="ECO:0007669"/>
    <property type="project" value="UniProtKB-EC"/>
</dbReference>
<evidence type="ECO:0000256" key="15">
    <source>
        <dbReference type="ARBA" id="ARBA00063882"/>
    </source>
</evidence>
<dbReference type="GO" id="GO:0005886">
    <property type="term" value="C:plasma membrane"/>
    <property type="evidence" value="ECO:0007669"/>
    <property type="project" value="UniProtKB-SubCell"/>
</dbReference>
<comment type="caution">
    <text evidence="19">The sequence shown here is derived from an EMBL/GenBank/DDBJ whole genome shotgun (WGS) entry which is preliminary data.</text>
</comment>
<dbReference type="InterPro" id="IPR003816">
    <property type="entry name" value="Nitrate_red_gam"/>
</dbReference>
<feature type="transmembrane region" description="Helical" evidence="17">
    <location>
        <begin position="90"/>
        <end position="115"/>
    </location>
</feature>
<dbReference type="FunFam" id="1.20.950.20:FF:000001">
    <property type="entry name" value="Respiratory nitrate reductase subunit gamma"/>
    <property type="match status" value="1"/>
</dbReference>
<dbReference type="GO" id="GO:0042128">
    <property type="term" value="P:nitrate assimilation"/>
    <property type="evidence" value="ECO:0007669"/>
    <property type="project" value="UniProtKB-KW"/>
</dbReference>
<evidence type="ECO:0000256" key="6">
    <source>
        <dbReference type="ARBA" id="ARBA00022692"/>
    </source>
</evidence>
<feature type="transmembrane region" description="Helical" evidence="17">
    <location>
        <begin position="56"/>
        <end position="78"/>
    </location>
</feature>
<keyword evidence="11 16" id="KW-0408">Iron</keyword>
<dbReference type="PANTHER" id="PTHR30598">
    <property type="entry name" value="NITRATE REDUCTASE PRIVATE CHAPERONE, REDOX ENZYME MATURATION PROTEIN REMP FAMILY"/>
    <property type="match status" value="1"/>
</dbReference>
<keyword evidence="4" id="KW-1003">Cell membrane</keyword>
<dbReference type="PANTHER" id="PTHR30598:SF3">
    <property type="entry name" value="RESPIRATORY NITRATE REDUCTASE 1 GAMMA CHAIN"/>
    <property type="match status" value="1"/>
</dbReference>
<dbReference type="OrthoDB" id="9788113at2"/>
<feature type="transmembrane region" description="Helical" evidence="17">
    <location>
        <begin position="127"/>
        <end position="151"/>
    </location>
</feature>
<evidence type="ECO:0000256" key="3">
    <source>
        <dbReference type="ARBA" id="ARBA00022448"/>
    </source>
</evidence>
<keyword evidence="9 17" id="KW-1133">Transmembrane helix</keyword>
<dbReference type="SUPFAM" id="SSF103501">
    <property type="entry name" value="Respiratory nitrate reductase 1 gamma chain"/>
    <property type="match status" value="1"/>
</dbReference>
<evidence type="ECO:0000256" key="10">
    <source>
        <dbReference type="ARBA" id="ARBA00023002"/>
    </source>
</evidence>
<reference evidence="19 20" key="1">
    <citation type="submission" date="2018-05" db="EMBL/GenBank/DDBJ databases">
        <title>Genomic Encyclopedia of Type Strains, Phase IV (KMG-IV): sequencing the most valuable type-strain genomes for metagenomic binning, comparative biology and taxonomic classification.</title>
        <authorList>
            <person name="Goeker M."/>
        </authorList>
    </citation>
    <scope>NUCLEOTIDE SEQUENCE [LARGE SCALE GENOMIC DNA]</scope>
    <source>
        <strain evidence="19 20">DSM 6986</strain>
    </source>
</reference>
<dbReference type="InterPro" id="IPR036197">
    <property type="entry name" value="NarG-like_sf"/>
</dbReference>
<feature type="binding site" description="axial binding residue" evidence="16">
    <location>
        <position position="58"/>
    </location>
    <ligand>
        <name>heme b</name>
        <dbReference type="ChEBI" id="CHEBI:60344"/>
        <label>1</label>
    </ligand>
    <ligandPart>
        <name>Fe</name>
        <dbReference type="ChEBI" id="CHEBI:18248"/>
    </ligandPart>
</feature>
<name>A0A316C267_PSESE</name>
<evidence type="ECO:0000256" key="8">
    <source>
        <dbReference type="ARBA" id="ARBA00022982"/>
    </source>
</evidence>
<dbReference type="Proteomes" id="UP000245396">
    <property type="component" value="Unassembled WGS sequence"/>
</dbReference>
<evidence type="ECO:0000256" key="2">
    <source>
        <dbReference type="ARBA" id="ARBA00012500"/>
    </source>
</evidence>
<feature type="binding site" description="axial binding residue" evidence="16">
    <location>
        <position position="189"/>
    </location>
    <ligand>
        <name>heme b</name>
        <dbReference type="ChEBI" id="CHEBI:60344"/>
        <label>1</label>
    </ligand>
    <ligandPart>
        <name>Fe</name>
        <dbReference type="ChEBI" id="CHEBI:18248"/>
    </ligandPart>
</feature>
<dbReference type="InterPro" id="IPR023234">
    <property type="entry name" value="NarG-like_domain"/>
</dbReference>
<evidence type="ECO:0000256" key="14">
    <source>
        <dbReference type="ARBA" id="ARBA00048294"/>
    </source>
</evidence>
<evidence type="ECO:0000256" key="16">
    <source>
        <dbReference type="PIRSR" id="PIRSR603816-1"/>
    </source>
</evidence>
<dbReference type="GO" id="GO:0019645">
    <property type="term" value="P:anaerobic electron transport chain"/>
    <property type="evidence" value="ECO:0007669"/>
    <property type="project" value="UniProtKB-ARBA"/>
</dbReference>
<feature type="domain" description="NarG-like" evidence="18">
    <location>
        <begin position="7"/>
        <end position="228"/>
    </location>
</feature>
<evidence type="ECO:0000256" key="7">
    <source>
        <dbReference type="ARBA" id="ARBA00022723"/>
    </source>
</evidence>
<protein>
    <recommendedName>
        <fullName evidence="2">nitrate reductase (quinone)</fullName>
        <ecNumber evidence="2">1.7.5.1</ecNumber>
    </recommendedName>
</protein>
<evidence type="ECO:0000256" key="9">
    <source>
        <dbReference type="ARBA" id="ARBA00022989"/>
    </source>
</evidence>
<evidence type="ECO:0000313" key="19">
    <source>
        <dbReference type="EMBL" id="PWJ83780.1"/>
    </source>
</evidence>
<dbReference type="Pfam" id="PF02665">
    <property type="entry name" value="Nitrate_red_gam"/>
    <property type="match status" value="1"/>
</dbReference>
<dbReference type="GO" id="GO:0009055">
    <property type="term" value="F:electron transfer activity"/>
    <property type="evidence" value="ECO:0007669"/>
    <property type="project" value="TreeGrafter"/>
</dbReference>
<keyword evidence="7" id="KW-0479">Metal-binding</keyword>
<dbReference type="AlphaFoldDB" id="A0A316C267"/>
<comment type="subcellular location">
    <subcellularLocation>
        <location evidence="1">Cell membrane</location>
        <topology evidence="1">Multi-pass membrane protein</topology>
    </subcellularLocation>
</comment>
<feature type="binding site" description="axial binding residue" evidence="16">
    <location>
        <position position="68"/>
    </location>
    <ligand>
        <name>heme b</name>
        <dbReference type="ChEBI" id="CHEBI:60344"/>
        <label>1</label>
    </ligand>
    <ligandPart>
        <name>Fe</name>
        <dbReference type="ChEBI" id="CHEBI:18248"/>
    </ligandPart>
</feature>
<feature type="transmembrane region" description="Helical" evidence="17">
    <location>
        <begin position="188"/>
        <end position="219"/>
    </location>
</feature>
<feature type="transmembrane region" description="Helical" evidence="17">
    <location>
        <begin position="6"/>
        <end position="28"/>
    </location>
</feature>
<feature type="binding site" description="axial binding residue" evidence="16">
    <location>
        <position position="207"/>
    </location>
    <ligand>
        <name>heme b</name>
        <dbReference type="ChEBI" id="CHEBI:60344"/>
        <label>1</label>
    </ligand>
    <ligandPart>
        <name>Fe</name>
        <dbReference type="ChEBI" id="CHEBI:18248"/>
    </ligandPart>
</feature>
<sequence>MSNSYMNTLLFGIYPYVCLVVLLMGSLIRFDREPYTWKSDSSQMLRAGSLRIGSNLFHYGVLVVILGHFVGFLAPHWLVAPFLSPTMHQLLAMVVGGIAGLVAIIGLSMLIWRRLGDPRIRANSRKWDIAVVVMLWFQLALGLLTVPLSAFHMDGVLFETLTTYVKGIVTLDGSVAVLMTDVPLTYKLHILLGFTIFLISPFTRMIHIWSGAGVLAYLVRPYQIVRTRKKVVKEPARS</sequence>
<dbReference type="RefSeq" id="WP_109613217.1">
    <property type="nucleotide sequence ID" value="NZ_QGGG01000008.1"/>
</dbReference>
<keyword evidence="12" id="KW-0534">Nitrate assimilation</keyword>
<keyword evidence="13 17" id="KW-0472">Membrane</keyword>
<comment type="catalytic activity">
    <reaction evidence="14">
        <text>nitrate + a quinol = a quinone + nitrite + H2O</text>
        <dbReference type="Rhea" id="RHEA:56144"/>
        <dbReference type="ChEBI" id="CHEBI:15377"/>
        <dbReference type="ChEBI" id="CHEBI:16301"/>
        <dbReference type="ChEBI" id="CHEBI:17632"/>
        <dbReference type="ChEBI" id="CHEBI:24646"/>
        <dbReference type="ChEBI" id="CHEBI:132124"/>
        <dbReference type="EC" id="1.7.5.1"/>
    </reaction>
</comment>
<evidence type="ECO:0000256" key="1">
    <source>
        <dbReference type="ARBA" id="ARBA00004651"/>
    </source>
</evidence>
<dbReference type="GO" id="GO:0009325">
    <property type="term" value="C:nitrate reductase complex"/>
    <property type="evidence" value="ECO:0007669"/>
    <property type="project" value="InterPro"/>
</dbReference>
<keyword evidence="5 16" id="KW-0349">Heme</keyword>
<dbReference type="STRING" id="1192868.GCA_000304395_01291"/>
<keyword evidence="8" id="KW-0249">Electron transport</keyword>
<dbReference type="Gene3D" id="1.20.950.20">
    <property type="entry name" value="Transmembrane di-heme cytochromes, Chain C"/>
    <property type="match status" value="1"/>
</dbReference>
<accession>A0A316C267</accession>
<keyword evidence="10" id="KW-0560">Oxidoreductase</keyword>
<dbReference type="InterPro" id="IPR051936">
    <property type="entry name" value="Heme-iron_electron_transfer"/>
</dbReference>
<dbReference type="EC" id="1.7.5.1" evidence="2"/>
<evidence type="ECO:0000256" key="13">
    <source>
        <dbReference type="ARBA" id="ARBA00023136"/>
    </source>
</evidence>
<evidence type="ECO:0000256" key="11">
    <source>
        <dbReference type="ARBA" id="ARBA00023004"/>
    </source>
</evidence>
<evidence type="ECO:0000313" key="20">
    <source>
        <dbReference type="Proteomes" id="UP000245396"/>
    </source>
</evidence>
<organism evidence="19 20">
    <name type="scientific">Pseudaminobacter salicylatoxidans</name>
    <dbReference type="NCBI Taxonomy" id="93369"/>
    <lineage>
        <taxon>Bacteria</taxon>
        <taxon>Pseudomonadati</taxon>
        <taxon>Pseudomonadota</taxon>
        <taxon>Alphaproteobacteria</taxon>
        <taxon>Hyphomicrobiales</taxon>
        <taxon>Phyllobacteriaceae</taxon>
        <taxon>Pseudaminobacter</taxon>
    </lineage>
</organism>
<evidence type="ECO:0000256" key="12">
    <source>
        <dbReference type="ARBA" id="ARBA00023063"/>
    </source>
</evidence>
<gene>
    <name evidence="19" type="ORF">C7441_108174</name>
</gene>
<keyword evidence="6 17" id="KW-0812">Transmembrane</keyword>
<keyword evidence="20" id="KW-1185">Reference proteome</keyword>
<dbReference type="GO" id="GO:0046872">
    <property type="term" value="F:metal ion binding"/>
    <property type="evidence" value="ECO:0007669"/>
    <property type="project" value="UniProtKB-KW"/>
</dbReference>
<evidence type="ECO:0000256" key="4">
    <source>
        <dbReference type="ARBA" id="ARBA00022475"/>
    </source>
</evidence>